<reference evidence="3" key="1">
    <citation type="journal article" date="2019" name="Int. J. Syst. Evol. Microbiol.">
        <title>The Global Catalogue of Microorganisms (GCM) 10K type strain sequencing project: providing services to taxonomists for standard genome sequencing and annotation.</title>
        <authorList>
            <consortium name="The Broad Institute Genomics Platform"/>
            <consortium name="The Broad Institute Genome Sequencing Center for Infectious Disease"/>
            <person name="Wu L."/>
            <person name="Ma J."/>
        </authorList>
    </citation>
    <scope>NUCLEOTIDE SEQUENCE [LARGE SCALE GENOMIC DNA]</scope>
    <source>
        <strain evidence="3">CGMCC 4.5798</strain>
    </source>
</reference>
<dbReference type="EMBL" id="JBHSMZ010000004">
    <property type="protein sequence ID" value="MFC5548091.1"/>
    <property type="molecule type" value="Genomic_DNA"/>
</dbReference>
<feature type="chain" id="PRO_5045496442" evidence="1">
    <location>
        <begin position="23"/>
        <end position="102"/>
    </location>
</feature>
<name>A0ABW0RVM5_9BURK</name>
<dbReference type="Proteomes" id="UP001596086">
    <property type="component" value="Unassembled WGS sequence"/>
</dbReference>
<organism evidence="2 3">
    <name type="scientific">Massilia aerilata</name>
    <dbReference type="NCBI Taxonomy" id="453817"/>
    <lineage>
        <taxon>Bacteria</taxon>
        <taxon>Pseudomonadati</taxon>
        <taxon>Pseudomonadota</taxon>
        <taxon>Betaproteobacteria</taxon>
        <taxon>Burkholderiales</taxon>
        <taxon>Oxalobacteraceae</taxon>
        <taxon>Telluria group</taxon>
        <taxon>Massilia</taxon>
    </lineage>
</organism>
<accession>A0ABW0RVM5</accession>
<evidence type="ECO:0000256" key="1">
    <source>
        <dbReference type="SAM" id="SignalP"/>
    </source>
</evidence>
<sequence>MTSLINLLIASYLAMNPSPAQAATASLAAPPAAKSADSQQKAAFKEMLDETRKINELCTRDHFGKACIAAQEQFQRKFLKQAPKYDPAVLGAGATLQAKQSR</sequence>
<dbReference type="RefSeq" id="WP_379768475.1">
    <property type="nucleotide sequence ID" value="NZ_JBHSMZ010000004.1"/>
</dbReference>
<evidence type="ECO:0000313" key="3">
    <source>
        <dbReference type="Proteomes" id="UP001596086"/>
    </source>
</evidence>
<gene>
    <name evidence="2" type="ORF">ACFPO9_06145</name>
</gene>
<comment type="caution">
    <text evidence="2">The sequence shown here is derived from an EMBL/GenBank/DDBJ whole genome shotgun (WGS) entry which is preliminary data.</text>
</comment>
<keyword evidence="1" id="KW-0732">Signal</keyword>
<evidence type="ECO:0000313" key="2">
    <source>
        <dbReference type="EMBL" id="MFC5548091.1"/>
    </source>
</evidence>
<feature type="signal peptide" evidence="1">
    <location>
        <begin position="1"/>
        <end position="22"/>
    </location>
</feature>
<protein>
    <submittedName>
        <fullName evidence="2">Uncharacterized protein</fullName>
    </submittedName>
</protein>
<proteinExistence type="predicted"/>
<keyword evidence="3" id="KW-1185">Reference proteome</keyword>